<dbReference type="Pfam" id="PF00596">
    <property type="entry name" value="Aldolase_II"/>
    <property type="match status" value="1"/>
</dbReference>
<dbReference type="RefSeq" id="WP_102114152.1">
    <property type="nucleotide sequence ID" value="NZ_BMGN01000007.1"/>
</dbReference>
<dbReference type="AlphaFoldDB" id="A0A2K9NHR1"/>
<dbReference type="OrthoDB" id="8478087at2"/>
<sequence length="247" mass="26566">MTDTVAPGLTAEQLAFVAQAQKDARKAFRVLRETRTISPSGTLGFTIRNPDSQILVNLNYAGPWGDDLDEVKTSVVGFDGTVYLGKSAGPGGGRYTKLFRTHDDVVAISHVHTPNLGAYSQAHAELPLLYVPNRRFRKTASLPVYINRRQQEVDFILDSIAKDTEVPGIIEANGGATVWSRKGIIDLANTILFLEEGAHFQILAAAALGGSKPFGPGVLQQQWRMGGLIPSTATVDDDGTIHLAAAE</sequence>
<keyword evidence="2" id="KW-1185">Reference proteome</keyword>
<name>A0A2K9NHR1_9PROT</name>
<dbReference type="Gene3D" id="3.40.225.10">
    <property type="entry name" value="Class II aldolase/adducin N-terminal domain"/>
    <property type="match status" value="1"/>
</dbReference>
<dbReference type="InterPro" id="IPR001303">
    <property type="entry name" value="Aldolase_II/adducin_N"/>
</dbReference>
<reference evidence="1 2" key="1">
    <citation type="submission" date="2017-12" db="EMBL/GenBank/DDBJ databases">
        <title>Genomes of bacteria within cyanobacterial aggregates.</title>
        <authorList>
            <person name="Cai H."/>
        </authorList>
    </citation>
    <scope>NUCLEOTIDE SEQUENCE [LARGE SCALE GENOMIC DNA]</scope>
    <source>
        <strain evidence="1 2">TH16</strain>
    </source>
</reference>
<organism evidence="1 2">
    <name type="scientific">Niveispirillum cyanobacteriorum</name>
    <dbReference type="NCBI Taxonomy" id="1612173"/>
    <lineage>
        <taxon>Bacteria</taxon>
        <taxon>Pseudomonadati</taxon>
        <taxon>Pseudomonadota</taxon>
        <taxon>Alphaproteobacteria</taxon>
        <taxon>Rhodospirillales</taxon>
        <taxon>Azospirillaceae</taxon>
        <taxon>Niveispirillum</taxon>
    </lineage>
</organism>
<protein>
    <submittedName>
        <fullName evidence="1">Ribulose phosphate epimerase</fullName>
    </submittedName>
</protein>
<dbReference type="InterPro" id="IPR036409">
    <property type="entry name" value="Aldolase_II/adducin_N_sf"/>
</dbReference>
<evidence type="ECO:0000313" key="2">
    <source>
        <dbReference type="Proteomes" id="UP000234752"/>
    </source>
</evidence>
<dbReference type="Proteomes" id="UP000234752">
    <property type="component" value="Chromosome eg_2"/>
</dbReference>
<dbReference type="EMBL" id="CP025612">
    <property type="protein sequence ID" value="AUN32619.1"/>
    <property type="molecule type" value="Genomic_DNA"/>
</dbReference>
<dbReference type="SUPFAM" id="SSF53639">
    <property type="entry name" value="AraD/HMP-PK domain-like"/>
    <property type="match status" value="1"/>
</dbReference>
<proteinExistence type="predicted"/>
<dbReference type="KEGG" id="ncb:C0V82_20025"/>
<accession>A0A2K9NHR1</accession>
<gene>
    <name evidence="1" type="ORF">C0V82_20025</name>
</gene>
<evidence type="ECO:0000313" key="1">
    <source>
        <dbReference type="EMBL" id="AUN32619.1"/>
    </source>
</evidence>